<evidence type="ECO:0000256" key="1">
    <source>
        <dbReference type="ARBA" id="ARBA00022737"/>
    </source>
</evidence>
<reference evidence="3" key="1">
    <citation type="submission" date="2021-01" db="EMBL/GenBank/DDBJ databases">
        <authorList>
            <person name="Lovell J.T."/>
            <person name="Bentley N."/>
            <person name="Bhattarai G."/>
            <person name="Jenkins J.W."/>
            <person name="Sreedasyam A."/>
            <person name="Alarcon Y."/>
            <person name="Bock C."/>
            <person name="Boston L."/>
            <person name="Carlson J."/>
            <person name="Cervantes K."/>
            <person name="Clermont K."/>
            <person name="Krom N."/>
            <person name="Kubenka K."/>
            <person name="Mamidi S."/>
            <person name="Mattison C."/>
            <person name="Monteros M."/>
            <person name="Pisani C."/>
            <person name="Plott C."/>
            <person name="Rajasekar S."/>
            <person name="Rhein H.S."/>
            <person name="Rohla C."/>
            <person name="Song M."/>
            <person name="Hilaire R.S."/>
            <person name="Shu S."/>
            <person name="Wells L."/>
            <person name="Wang X."/>
            <person name="Webber J."/>
            <person name="Heerema R.J."/>
            <person name="Klein P."/>
            <person name="Conner P."/>
            <person name="Grauke L."/>
            <person name="Grimwood J."/>
            <person name="Schmutz J."/>
            <person name="Randall J.J."/>
        </authorList>
    </citation>
    <scope>NUCLEOTIDE SEQUENCE</scope>
    <source>
        <tissue evidence="3">Leaf</tissue>
    </source>
</reference>
<name>A0A922D137_CARIL</name>
<dbReference type="InterPro" id="IPR055414">
    <property type="entry name" value="LRR_R13L4/SHOC2-like"/>
</dbReference>
<gene>
    <name evidence="3" type="ORF">I3842_16G070100</name>
</gene>
<dbReference type="EMBL" id="CM031840">
    <property type="protein sequence ID" value="KAG6672657.1"/>
    <property type="molecule type" value="Genomic_DNA"/>
</dbReference>
<dbReference type="PANTHER" id="PTHR11017">
    <property type="entry name" value="LEUCINE-RICH REPEAT-CONTAINING PROTEIN"/>
    <property type="match status" value="1"/>
</dbReference>
<dbReference type="AlphaFoldDB" id="A0A922D137"/>
<dbReference type="PANTHER" id="PTHR11017:SF570">
    <property type="entry name" value="DISEASE RESISTANCE PROTEIN (TIR-NBS CLASS)-RELATED"/>
    <property type="match status" value="1"/>
</dbReference>
<organism evidence="3 4">
    <name type="scientific">Carya illinoinensis</name>
    <name type="common">Pecan</name>
    <dbReference type="NCBI Taxonomy" id="32201"/>
    <lineage>
        <taxon>Eukaryota</taxon>
        <taxon>Viridiplantae</taxon>
        <taxon>Streptophyta</taxon>
        <taxon>Embryophyta</taxon>
        <taxon>Tracheophyta</taxon>
        <taxon>Spermatophyta</taxon>
        <taxon>Magnoliopsida</taxon>
        <taxon>eudicotyledons</taxon>
        <taxon>Gunneridae</taxon>
        <taxon>Pentapetalae</taxon>
        <taxon>rosids</taxon>
        <taxon>fabids</taxon>
        <taxon>Fagales</taxon>
        <taxon>Juglandaceae</taxon>
        <taxon>Carya</taxon>
    </lineage>
</organism>
<dbReference type="GO" id="GO:0006952">
    <property type="term" value="P:defense response"/>
    <property type="evidence" value="ECO:0007669"/>
    <property type="project" value="InterPro"/>
</dbReference>
<sequence>MGTNKIEAILLDFPRGDNMICLHSEAFRKMSNLRLFINQNAQFSAGPNYLSNEIRVLDWPQYPSSFLPSNFRGNNLIEFKMRGSLIKEIGGLKFKNLTDMDLRYCKFLTKISDLSSSPNLEKLNLGHCKNLVEVHHSVGFLDMLLRFSVSGCCKLRILPKRFKLRSLRFFDLGYCSSLEDFPEIECEMGFLHELNLFGTSIKELPSSIENLKGLKTLYLYGTSIKELPSSIGNLPQLQQLYAAGCIDQLRSLRIVKVDSYSQPINIGKVEEDGIQSTPSVVSLGEYEIPSTTTELTTTNSSIFNDGSSSSSAIWKSLSLRVLTLQFCCLSESNFFTNGNYFPALDRLDLSGSDIVIFPAHSVRFPRLRRLCLNNCKKLEEILPLPSSISTFEARECTSLESFAILSEILIKGNGMNFSNFLRIELYGCHKLLANMRPIPSCEERHSKDENWAYPLKVRDINIIFPGKRIPGWFNYCEEAHDSNSCEIDINRLHHWNDIDEIVFYVVFRFRVGIINPRMEKAYICVSIHDGLDWKKLYTENRKFYWTDSDHVWMHWMSYDEQVDISRFRFECKSEVVVFRSVGIHFLKNHEENVRDDIGVPYENDYIDLGYPFSYSNSDEGGDSWLDFMDEKRHSSISELENDDENPKETFGKRHRDEYDSNLEFNMYPQQKRQYSSTMGIIITELENDDEYPKEDMDLELKLGL</sequence>
<dbReference type="Pfam" id="PF23598">
    <property type="entry name" value="LRR_14"/>
    <property type="match status" value="1"/>
</dbReference>
<feature type="domain" description="Disease resistance R13L4/SHOC-2-like LRR" evidence="2">
    <location>
        <begin position="153"/>
        <end position="247"/>
    </location>
</feature>
<proteinExistence type="predicted"/>
<dbReference type="InterPro" id="IPR044974">
    <property type="entry name" value="Disease_R_plants"/>
</dbReference>
<evidence type="ECO:0000313" key="3">
    <source>
        <dbReference type="EMBL" id="KAG6672657.1"/>
    </source>
</evidence>
<keyword evidence="1" id="KW-0677">Repeat</keyword>
<accession>A0A922D137</accession>
<protein>
    <recommendedName>
        <fullName evidence="2">Disease resistance R13L4/SHOC-2-like LRR domain-containing protein</fullName>
    </recommendedName>
</protein>
<evidence type="ECO:0000313" key="4">
    <source>
        <dbReference type="Proteomes" id="UP000811246"/>
    </source>
</evidence>
<dbReference type="Proteomes" id="UP000811246">
    <property type="component" value="Chromosome 16"/>
</dbReference>
<evidence type="ECO:0000259" key="2">
    <source>
        <dbReference type="Pfam" id="PF23598"/>
    </source>
</evidence>
<comment type="caution">
    <text evidence="3">The sequence shown here is derived from an EMBL/GenBank/DDBJ whole genome shotgun (WGS) entry which is preliminary data.</text>
</comment>